<dbReference type="InParanoid" id="A0A3N7EVP6"/>
<dbReference type="EMBL" id="CM009292">
    <property type="protein sequence ID" value="RQO87980.1"/>
    <property type="molecule type" value="Genomic_DNA"/>
</dbReference>
<sequence>MSINQYLMGLLNLNTNFLPNKTLRINTIK</sequence>
<reference evidence="1 2" key="1">
    <citation type="journal article" date="2006" name="Science">
        <title>The genome of black cottonwood, Populus trichocarpa (Torr. &amp; Gray).</title>
        <authorList>
            <person name="Tuskan G.A."/>
            <person name="Difazio S."/>
            <person name="Jansson S."/>
            <person name="Bohlmann J."/>
            <person name="Grigoriev I."/>
            <person name="Hellsten U."/>
            <person name="Putnam N."/>
            <person name="Ralph S."/>
            <person name="Rombauts S."/>
            <person name="Salamov A."/>
            <person name="Schein J."/>
            <person name="Sterck L."/>
            <person name="Aerts A."/>
            <person name="Bhalerao R.R."/>
            <person name="Bhalerao R.P."/>
            <person name="Blaudez D."/>
            <person name="Boerjan W."/>
            <person name="Brun A."/>
            <person name="Brunner A."/>
            <person name="Busov V."/>
            <person name="Campbell M."/>
            <person name="Carlson J."/>
            <person name="Chalot M."/>
            <person name="Chapman J."/>
            <person name="Chen G.L."/>
            <person name="Cooper D."/>
            <person name="Coutinho P.M."/>
            <person name="Couturier J."/>
            <person name="Covert S."/>
            <person name="Cronk Q."/>
            <person name="Cunningham R."/>
            <person name="Davis J."/>
            <person name="Degroeve S."/>
            <person name="Dejardin A."/>
            <person name="Depamphilis C."/>
            <person name="Detter J."/>
            <person name="Dirks B."/>
            <person name="Dubchak I."/>
            <person name="Duplessis S."/>
            <person name="Ehlting J."/>
            <person name="Ellis B."/>
            <person name="Gendler K."/>
            <person name="Goodstein D."/>
            <person name="Gribskov M."/>
            <person name="Grimwood J."/>
            <person name="Groover A."/>
            <person name="Gunter L."/>
            <person name="Hamberger B."/>
            <person name="Heinze B."/>
            <person name="Helariutta Y."/>
            <person name="Henrissat B."/>
            <person name="Holligan D."/>
            <person name="Holt R."/>
            <person name="Huang W."/>
            <person name="Islam-Faridi N."/>
            <person name="Jones S."/>
            <person name="Jones-Rhoades M."/>
            <person name="Jorgensen R."/>
            <person name="Joshi C."/>
            <person name="Kangasjarvi J."/>
            <person name="Karlsson J."/>
            <person name="Kelleher C."/>
            <person name="Kirkpatrick R."/>
            <person name="Kirst M."/>
            <person name="Kohler A."/>
            <person name="Kalluri U."/>
            <person name="Larimer F."/>
            <person name="Leebens-Mack J."/>
            <person name="Leple J.C."/>
            <person name="Locascio P."/>
            <person name="Lou Y."/>
            <person name="Lucas S."/>
            <person name="Martin F."/>
            <person name="Montanini B."/>
            <person name="Napoli C."/>
            <person name="Nelson D.R."/>
            <person name="Nelson C."/>
            <person name="Nieminen K."/>
            <person name="Nilsson O."/>
            <person name="Pereda V."/>
            <person name="Peter G."/>
            <person name="Philippe R."/>
            <person name="Pilate G."/>
            <person name="Poliakov A."/>
            <person name="Razumovskaya J."/>
            <person name="Richardson P."/>
            <person name="Rinaldi C."/>
            <person name="Ritland K."/>
            <person name="Rouze P."/>
            <person name="Ryaboy D."/>
            <person name="Schmutz J."/>
            <person name="Schrader J."/>
            <person name="Segerman B."/>
            <person name="Shin H."/>
            <person name="Siddiqui A."/>
            <person name="Sterky F."/>
            <person name="Terry A."/>
            <person name="Tsai C.J."/>
            <person name="Uberbacher E."/>
            <person name="Unneberg P."/>
            <person name="Vahala J."/>
            <person name="Wall K."/>
            <person name="Wessler S."/>
            <person name="Yang G."/>
            <person name="Yin T."/>
            <person name="Douglas C."/>
            <person name="Marra M."/>
            <person name="Sandberg G."/>
            <person name="Van de Peer Y."/>
            <person name="Rokhsar D."/>
        </authorList>
    </citation>
    <scope>NUCLEOTIDE SEQUENCE [LARGE SCALE GENOMIC DNA]</scope>
    <source>
        <strain evidence="2">cv. Nisqually</strain>
    </source>
</reference>
<proteinExistence type="predicted"/>
<evidence type="ECO:0000313" key="1">
    <source>
        <dbReference type="EMBL" id="RQO87980.1"/>
    </source>
</evidence>
<dbReference type="Proteomes" id="UP000006729">
    <property type="component" value="Chromosome 3"/>
</dbReference>
<gene>
    <name evidence="1" type="ORF">POPTR_003G072750</name>
</gene>
<organism evidence="1 2">
    <name type="scientific">Populus trichocarpa</name>
    <name type="common">Western balsam poplar</name>
    <name type="synonym">Populus balsamifera subsp. trichocarpa</name>
    <dbReference type="NCBI Taxonomy" id="3694"/>
    <lineage>
        <taxon>Eukaryota</taxon>
        <taxon>Viridiplantae</taxon>
        <taxon>Streptophyta</taxon>
        <taxon>Embryophyta</taxon>
        <taxon>Tracheophyta</taxon>
        <taxon>Spermatophyta</taxon>
        <taxon>Magnoliopsida</taxon>
        <taxon>eudicotyledons</taxon>
        <taxon>Gunneridae</taxon>
        <taxon>Pentapetalae</taxon>
        <taxon>rosids</taxon>
        <taxon>fabids</taxon>
        <taxon>Malpighiales</taxon>
        <taxon>Salicaceae</taxon>
        <taxon>Saliceae</taxon>
        <taxon>Populus</taxon>
    </lineage>
</organism>
<dbReference type="AlphaFoldDB" id="A0A3N7EVP6"/>
<evidence type="ECO:0000313" key="2">
    <source>
        <dbReference type="Proteomes" id="UP000006729"/>
    </source>
</evidence>
<keyword evidence="2" id="KW-1185">Reference proteome</keyword>
<name>A0A3N7EVP6_POPTR</name>
<accession>A0A3N7EVP6</accession>
<protein>
    <submittedName>
        <fullName evidence="1">Uncharacterized protein</fullName>
    </submittedName>
</protein>